<dbReference type="InterPro" id="IPR057326">
    <property type="entry name" value="KR_dom"/>
</dbReference>
<dbReference type="SUPFAM" id="SSF51735">
    <property type="entry name" value="NAD(P)-binding Rossmann-fold domains"/>
    <property type="match status" value="1"/>
</dbReference>
<dbReference type="AlphaFoldDB" id="A0A2J7TJ24"/>
<dbReference type="PRINTS" id="PR00081">
    <property type="entry name" value="GDHRDH"/>
</dbReference>
<dbReference type="Gene3D" id="3.40.50.720">
    <property type="entry name" value="NAD(P)-binding Rossmann-like Domain"/>
    <property type="match status" value="1"/>
</dbReference>
<evidence type="ECO:0000259" key="4">
    <source>
        <dbReference type="SMART" id="SM00822"/>
    </source>
</evidence>
<evidence type="ECO:0000313" key="6">
    <source>
        <dbReference type="Proteomes" id="UP000236286"/>
    </source>
</evidence>
<evidence type="ECO:0000256" key="3">
    <source>
        <dbReference type="RuleBase" id="RU000363"/>
    </source>
</evidence>
<evidence type="ECO:0000256" key="2">
    <source>
        <dbReference type="ARBA" id="ARBA00023002"/>
    </source>
</evidence>
<keyword evidence="2" id="KW-0560">Oxidoreductase</keyword>
<gene>
    <name evidence="5" type="ORF">CR492_07170</name>
</gene>
<feature type="domain" description="Ketoreductase" evidence="4">
    <location>
        <begin position="2"/>
        <end position="175"/>
    </location>
</feature>
<organism evidence="5 6">
    <name type="scientific">Methylocella silvestris</name>
    <dbReference type="NCBI Taxonomy" id="199596"/>
    <lineage>
        <taxon>Bacteria</taxon>
        <taxon>Pseudomonadati</taxon>
        <taxon>Pseudomonadota</taxon>
        <taxon>Alphaproteobacteria</taxon>
        <taxon>Hyphomicrobiales</taxon>
        <taxon>Beijerinckiaceae</taxon>
        <taxon>Methylocella</taxon>
    </lineage>
</organism>
<comment type="similarity">
    <text evidence="1 3">Belongs to the short-chain dehydrogenases/reductases (SDR) family.</text>
</comment>
<dbReference type="PANTHER" id="PTHR43976:SF16">
    <property type="entry name" value="SHORT-CHAIN DEHYDROGENASE_REDUCTASE FAMILY PROTEIN"/>
    <property type="match status" value="1"/>
</dbReference>
<dbReference type="NCBIfam" id="NF004824">
    <property type="entry name" value="PRK06180.1"/>
    <property type="match status" value="1"/>
</dbReference>
<dbReference type="Pfam" id="PF00106">
    <property type="entry name" value="adh_short"/>
    <property type="match status" value="1"/>
</dbReference>
<dbReference type="EMBL" id="PDZR01000005">
    <property type="protein sequence ID" value="PNG26755.1"/>
    <property type="molecule type" value="Genomic_DNA"/>
</dbReference>
<dbReference type="InterPro" id="IPR051911">
    <property type="entry name" value="SDR_oxidoreductase"/>
</dbReference>
<comment type="caution">
    <text evidence="5">The sequence shown here is derived from an EMBL/GenBank/DDBJ whole genome shotgun (WGS) entry which is preliminary data.</text>
</comment>
<dbReference type="SMART" id="SM00822">
    <property type="entry name" value="PKS_KR"/>
    <property type="match status" value="1"/>
</dbReference>
<dbReference type="Proteomes" id="UP000236286">
    <property type="component" value="Unassembled WGS sequence"/>
</dbReference>
<dbReference type="RefSeq" id="WP_102843050.1">
    <property type="nucleotide sequence ID" value="NZ_PDZR01000005.1"/>
</dbReference>
<evidence type="ECO:0000313" key="5">
    <source>
        <dbReference type="EMBL" id="PNG26755.1"/>
    </source>
</evidence>
<sequence length="275" mass="29273">MKTWFITGISRGFGLELARAALERGDRVIGTVRQGRPDLPSDAGQLHVLTLDMTDGPAIQTTVEEAFTLAGRIDVIVNNAGYGQLGPLEMATDAEVERLFDVDIIGPIRLLRAALPHLRTQRSGHILNITSIAGRAPGPGSALYAAVKFALEGLSASLAQEAAPFGVKVTAVAPGAFRTDFLSTHSLRKSELDGDAYAPTVGRAFAAFDAMAGSQAGDPARAARAMIEVVDADSPPLHLLLGSDALRRAREQMDATAKDMDRWEKLTRSTDFPAK</sequence>
<dbReference type="CDD" id="cd05374">
    <property type="entry name" value="17beta-HSD-like_SDR_c"/>
    <property type="match status" value="1"/>
</dbReference>
<protein>
    <submittedName>
        <fullName evidence="5">Short-chain dehydrogenase</fullName>
    </submittedName>
</protein>
<dbReference type="PRINTS" id="PR00080">
    <property type="entry name" value="SDRFAMILY"/>
</dbReference>
<proteinExistence type="inferred from homology"/>
<accession>A0A2J7TJ24</accession>
<dbReference type="PANTHER" id="PTHR43976">
    <property type="entry name" value="SHORT CHAIN DEHYDROGENASE"/>
    <property type="match status" value="1"/>
</dbReference>
<dbReference type="InterPro" id="IPR002347">
    <property type="entry name" value="SDR_fam"/>
</dbReference>
<evidence type="ECO:0000256" key="1">
    <source>
        <dbReference type="ARBA" id="ARBA00006484"/>
    </source>
</evidence>
<dbReference type="InterPro" id="IPR036291">
    <property type="entry name" value="NAD(P)-bd_dom_sf"/>
</dbReference>
<reference evidence="5 6" key="1">
    <citation type="submission" date="2017-10" db="EMBL/GenBank/DDBJ databases">
        <title>Genome announcement of Methylocella silvestris TVC from permafrost.</title>
        <authorList>
            <person name="Wang J."/>
            <person name="Geng K."/>
            <person name="Ul-Haque F."/>
            <person name="Crombie A.T."/>
            <person name="Street L.E."/>
            <person name="Wookey P.A."/>
            <person name="Murrell J.C."/>
            <person name="Pratscher J."/>
        </authorList>
    </citation>
    <scope>NUCLEOTIDE SEQUENCE [LARGE SCALE GENOMIC DNA]</scope>
    <source>
        <strain evidence="5 6">TVC</strain>
    </source>
</reference>
<name>A0A2J7TJ24_METSI</name>
<dbReference type="GO" id="GO:0016491">
    <property type="term" value="F:oxidoreductase activity"/>
    <property type="evidence" value="ECO:0007669"/>
    <property type="project" value="UniProtKB-KW"/>
</dbReference>
<dbReference type="OrthoDB" id="9793825at2"/>